<dbReference type="STRING" id="391616.OA238_c38930"/>
<dbReference type="Proteomes" id="UP000004688">
    <property type="component" value="Chromosome"/>
</dbReference>
<evidence type="ECO:0008006" key="3">
    <source>
        <dbReference type="Google" id="ProtNLM"/>
    </source>
</evidence>
<gene>
    <name evidence="1" type="ORF">OA238_c38930</name>
</gene>
<protein>
    <recommendedName>
        <fullName evidence="3">HIRAN domain-containing protein</fullName>
    </recommendedName>
</protein>
<dbReference type="KEGG" id="oar:OA238_c38930"/>
<keyword evidence="2" id="KW-1185">Reference proteome</keyword>
<name>M9RVH1_9RHOB</name>
<dbReference type="OrthoDB" id="7865984at2"/>
<dbReference type="EMBL" id="CP003742">
    <property type="protein sequence ID" value="AGI73835.1"/>
    <property type="molecule type" value="Genomic_DNA"/>
</dbReference>
<evidence type="ECO:0000313" key="2">
    <source>
        <dbReference type="Proteomes" id="UP000004688"/>
    </source>
</evidence>
<accession>M9RVH1</accession>
<proteinExistence type="predicted"/>
<dbReference type="RefSeq" id="WP_015496822.1">
    <property type="nucleotide sequence ID" value="NC_020908.1"/>
</dbReference>
<reference evidence="1 2" key="1">
    <citation type="journal article" date="2013" name="PLoS ONE">
        <title>Poles Apart: Arctic and Antarctic Octadecabacter strains Share High Genome Plasticity and a New Type of Xanthorhodopsin.</title>
        <authorList>
            <person name="Vollmers J."/>
            <person name="Voget S."/>
            <person name="Dietrich S."/>
            <person name="Gollnow K."/>
            <person name="Smits M."/>
            <person name="Meyer K."/>
            <person name="Brinkhoff T."/>
            <person name="Simon M."/>
            <person name="Daniel R."/>
        </authorList>
    </citation>
    <scope>NUCLEOTIDE SEQUENCE [LARGE SCALE GENOMIC DNA]</scope>
    <source>
        <strain evidence="1 2">238</strain>
    </source>
</reference>
<sequence length="127" mass="13765">MQVLIYKTSLLRLEVNLCRDAIYLGDPLQLVQEGSDDVAAFVKLPSRLPFGIGKARKVRAGYLENHAKKLIVPALAKGGQLRVRIVEIQAGHLNSEGIDMISISVWGDPADIIPTVPLGRIVSPTVA</sequence>
<dbReference type="AlphaFoldDB" id="M9RVH1"/>
<evidence type="ECO:0000313" key="1">
    <source>
        <dbReference type="EMBL" id="AGI73835.1"/>
    </source>
</evidence>
<organism evidence="1 2">
    <name type="scientific">Octadecabacter arcticus 238</name>
    <dbReference type="NCBI Taxonomy" id="391616"/>
    <lineage>
        <taxon>Bacteria</taxon>
        <taxon>Pseudomonadati</taxon>
        <taxon>Pseudomonadota</taxon>
        <taxon>Alphaproteobacteria</taxon>
        <taxon>Rhodobacterales</taxon>
        <taxon>Roseobacteraceae</taxon>
        <taxon>Octadecabacter</taxon>
    </lineage>
</organism>
<dbReference type="HOGENOM" id="CLU_1968294_0_0_5"/>